<dbReference type="PANTHER" id="PTHR45641:SF19">
    <property type="entry name" value="NEPHROCYSTIN-3"/>
    <property type="match status" value="1"/>
</dbReference>
<name>A0A517Y4D0_9BACT</name>
<keyword evidence="6" id="KW-1185">Reference proteome</keyword>
<evidence type="ECO:0000259" key="4">
    <source>
        <dbReference type="Pfam" id="PF12770"/>
    </source>
</evidence>
<dbReference type="SMART" id="SM00028">
    <property type="entry name" value="TPR"/>
    <property type="match status" value="6"/>
</dbReference>
<keyword evidence="2" id="KW-0802">TPR repeat</keyword>
<feature type="chain" id="PRO_5021724939" evidence="3">
    <location>
        <begin position="28"/>
        <end position="1011"/>
    </location>
</feature>
<reference evidence="5 6" key="1">
    <citation type="submission" date="2019-02" db="EMBL/GenBank/DDBJ databases">
        <title>Deep-cultivation of Planctomycetes and their phenomic and genomic characterization uncovers novel biology.</title>
        <authorList>
            <person name="Wiegand S."/>
            <person name="Jogler M."/>
            <person name="Boedeker C."/>
            <person name="Pinto D."/>
            <person name="Vollmers J."/>
            <person name="Rivas-Marin E."/>
            <person name="Kohn T."/>
            <person name="Peeters S.H."/>
            <person name="Heuer A."/>
            <person name="Rast P."/>
            <person name="Oberbeckmann S."/>
            <person name="Bunk B."/>
            <person name="Jeske O."/>
            <person name="Meyerdierks A."/>
            <person name="Storesund J.E."/>
            <person name="Kallscheuer N."/>
            <person name="Luecker S."/>
            <person name="Lage O.M."/>
            <person name="Pohl T."/>
            <person name="Merkel B.J."/>
            <person name="Hornburger P."/>
            <person name="Mueller R.-W."/>
            <person name="Bruemmer F."/>
            <person name="Labrenz M."/>
            <person name="Spormann A.M."/>
            <person name="Op den Camp H."/>
            <person name="Overmann J."/>
            <person name="Amann R."/>
            <person name="Jetten M.S.M."/>
            <person name="Mascher T."/>
            <person name="Medema M.H."/>
            <person name="Devos D.P."/>
            <person name="Kaster A.-K."/>
            <person name="Ovreas L."/>
            <person name="Rohde M."/>
            <person name="Galperin M.Y."/>
            <person name="Jogler C."/>
        </authorList>
    </citation>
    <scope>NUCLEOTIDE SEQUENCE [LARGE SCALE GENOMIC DNA]</scope>
    <source>
        <strain evidence="5 6">ETA_A8</strain>
    </source>
</reference>
<gene>
    <name evidence="5" type="ORF">ETAA8_01640</name>
</gene>
<feature type="domain" description="CHAT" evidence="4">
    <location>
        <begin position="695"/>
        <end position="1009"/>
    </location>
</feature>
<feature type="signal peptide" evidence="3">
    <location>
        <begin position="1"/>
        <end position="27"/>
    </location>
</feature>
<evidence type="ECO:0000256" key="1">
    <source>
        <dbReference type="ARBA" id="ARBA00022737"/>
    </source>
</evidence>
<sequence length="1011" mass="111840" precursor="true">MNTWRRFNKICVLSLLILWSLSVTSSAQEPNGDDWQAYLQLQFDTIELADAGKVQESAASAERLNAHLQNRFPKRLHFLAKFPQGRTAEVQAKYEEALASYQEFLSDSKGFQPRIETERLLVNSFIGDSLHCTSYCLSQLARYDEAVPFAQAAVDWKRKYNADQPLVAAESEKQMALLFRDMRDLERAEKHFRQAAAVFERAYQREQQPIAGFPHLLAGWASIYEHRGRYDLAEPLYRRALSMQLAISGWQHNHSAECANNLATVYMALGRHAEARQYAEASLVVWEKLAGKTHIVTMQGVQRMAMIDIVQGREEEAIPLMRRVASVYEEKFGAAHPFAAQALVDLGQTLMLARKYDEADLSIQKGLDALTTKFGAGDARTASGLYGLAIIKLKQGNPQKALTYLDQIDSVYALHPPDLKAAASVHRFRAEALWELKDQAAAVKELQRALDLLELQRGNAVGAERERATYMAEFAPEFESMIQWQAELGNMPALFVAIEQMKARSFLDELRLKGADLLEGSSAAERQQLAKRENELRVSLASAEREFEAVAHVHPETQPELAEKRSAALTQLLHARDALYRHIADARSSSPVVRKLVTDNSQAITLSDVQAQLREDEVLLAYSIGTFRTSQVMVIRRTTATSKQLAVDAAAAAKLGIEAGPIAAHELTTILQDKDEGVLPALSSPESKINVDVKLATLWQVLVPESVRQELTSGNVKLLTIIPDGPLALLPFEALIVSSVPGEDEPQYLLDVGPPISYAPSAAVMLNLAKREPATQRASQPLFTLGDPTYPQVTQSSAERAKLAVDEQFRAGLSRLPYTGSESIWVQQWFEKAGLAGLRITGTAATEGAIREHVAGREIVHLACHGMADRSYGNFYGALAIVPGKPGDPRDDGLLSMSEIYELNLTGCELAILSACETNYGPQQQGEGVWALSRSFLVAGSKRVVASNWVVDDAAGATLVSYFANYLARDGKDPIARNYASALHNAKKHVRKEEKWKHPFYWSSLVLVGPK</sequence>
<dbReference type="OrthoDB" id="225731at2"/>
<dbReference type="Pfam" id="PF13424">
    <property type="entry name" value="TPR_12"/>
    <property type="match status" value="1"/>
</dbReference>
<evidence type="ECO:0000313" key="6">
    <source>
        <dbReference type="Proteomes" id="UP000315017"/>
    </source>
</evidence>
<proteinExistence type="predicted"/>
<keyword evidence="1" id="KW-0677">Repeat</keyword>
<accession>A0A517Y4D0</accession>
<dbReference type="Pfam" id="PF13374">
    <property type="entry name" value="TPR_10"/>
    <property type="match status" value="1"/>
</dbReference>
<evidence type="ECO:0000313" key="5">
    <source>
        <dbReference type="EMBL" id="QDU25103.1"/>
    </source>
</evidence>
<dbReference type="Pfam" id="PF12770">
    <property type="entry name" value="CHAT"/>
    <property type="match status" value="1"/>
</dbReference>
<dbReference type="InterPro" id="IPR011990">
    <property type="entry name" value="TPR-like_helical_dom_sf"/>
</dbReference>
<evidence type="ECO:0000256" key="2">
    <source>
        <dbReference type="ARBA" id="ARBA00022803"/>
    </source>
</evidence>
<protein>
    <submittedName>
        <fullName evidence="5">CHAT domain protein</fullName>
    </submittedName>
</protein>
<evidence type="ECO:0000256" key="3">
    <source>
        <dbReference type="SAM" id="SignalP"/>
    </source>
</evidence>
<dbReference type="EMBL" id="CP036274">
    <property type="protein sequence ID" value="QDU25103.1"/>
    <property type="molecule type" value="Genomic_DNA"/>
</dbReference>
<dbReference type="SUPFAM" id="SSF48452">
    <property type="entry name" value="TPR-like"/>
    <property type="match status" value="3"/>
</dbReference>
<dbReference type="AlphaFoldDB" id="A0A517Y4D0"/>
<dbReference type="KEGG" id="aagg:ETAA8_01640"/>
<dbReference type="InterPro" id="IPR019734">
    <property type="entry name" value="TPR_rpt"/>
</dbReference>
<dbReference type="Gene3D" id="1.25.40.10">
    <property type="entry name" value="Tetratricopeptide repeat domain"/>
    <property type="match status" value="2"/>
</dbReference>
<keyword evidence="3" id="KW-0732">Signal</keyword>
<dbReference type="PANTHER" id="PTHR45641">
    <property type="entry name" value="TETRATRICOPEPTIDE REPEAT PROTEIN (AFU_ORTHOLOGUE AFUA_6G03870)"/>
    <property type="match status" value="1"/>
</dbReference>
<dbReference type="Proteomes" id="UP000315017">
    <property type="component" value="Chromosome"/>
</dbReference>
<organism evidence="5 6">
    <name type="scientific">Anatilimnocola aggregata</name>
    <dbReference type="NCBI Taxonomy" id="2528021"/>
    <lineage>
        <taxon>Bacteria</taxon>
        <taxon>Pseudomonadati</taxon>
        <taxon>Planctomycetota</taxon>
        <taxon>Planctomycetia</taxon>
        <taxon>Pirellulales</taxon>
        <taxon>Pirellulaceae</taxon>
        <taxon>Anatilimnocola</taxon>
    </lineage>
</organism>
<dbReference type="InterPro" id="IPR024983">
    <property type="entry name" value="CHAT_dom"/>
</dbReference>
<dbReference type="RefSeq" id="WP_145083462.1">
    <property type="nucleotide sequence ID" value="NZ_CP036274.1"/>
</dbReference>